<dbReference type="EMBL" id="LJGZ01000114">
    <property type="protein sequence ID" value="OEV14810.1"/>
    <property type="molecule type" value="Genomic_DNA"/>
</dbReference>
<gene>
    <name evidence="1" type="ORF">AN221_44160</name>
</gene>
<accession>A0A1E7LF42</accession>
<dbReference type="Proteomes" id="UP000175971">
    <property type="component" value="Unassembled WGS sequence"/>
</dbReference>
<keyword evidence="2" id="KW-1185">Reference proteome</keyword>
<dbReference type="OrthoDB" id="3515845at2"/>
<name>A0A1E7LF42_9ACTN</name>
<evidence type="ECO:0000313" key="1">
    <source>
        <dbReference type="EMBL" id="OEV14810.1"/>
    </source>
</evidence>
<protein>
    <submittedName>
        <fullName evidence="1">Uncharacterized protein</fullName>
    </submittedName>
</protein>
<proteinExistence type="predicted"/>
<sequence>MPRNSSSPDPVYRALFCDLRTDRLLDVLPLTETKFDDFIGKPGSLSATVPLPQGALAARAREALRPGRTAVWLERDGDIWWGGVLWTCTPASDEQGRLTVQFQAGTFDSYLDHRILGQDLTGTGLDQFDIARLLVAHAQEQPGGDIGISLGHERSGIVRDYAHAYSALARIRELLDKLGQLNDGFEWRIHCYRDADGNRVKRLQLGHPQIRTGHSDLVLDHPGPVLTYSLPTDSTVQANVWVARGESANTDQSQESEPLTVSEELPEEFVQGWPRLEQTSDHGGVSDAATLRSLARAELARQRRPEVIPELTVRLDGRVTPALIGARIRLRIHDLWHHEGLDAHYRIVGMAVTPPQRAKQETAVLYLEGV</sequence>
<dbReference type="RefSeq" id="WP_070205411.1">
    <property type="nucleotide sequence ID" value="NZ_LJGZ01000114.1"/>
</dbReference>
<organism evidence="1 2">
    <name type="scientific">Streptomyces nanshensis</name>
    <dbReference type="NCBI Taxonomy" id="518642"/>
    <lineage>
        <taxon>Bacteria</taxon>
        <taxon>Bacillati</taxon>
        <taxon>Actinomycetota</taxon>
        <taxon>Actinomycetes</taxon>
        <taxon>Kitasatosporales</taxon>
        <taxon>Streptomycetaceae</taxon>
        <taxon>Streptomyces</taxon>
    </lineage>
</organism>
<comment type="caution">
    <text evidence="1">The sequence shown here is derived from an EMBL/GenBank/DDBJ whole genome shotgun (WGS) entry which is preliminary data.</text>
</comment>
<reference evidence="1 2" key="1">
    <citation type="journal article" date="2016" name="Front. Microbiol.">
        <title>Comparative Genomics Analysis of Streptomyces Species Reveals Their Adaptation to the Marine Environment and Their Diversity at the Genomic Level.</title>
        <authorList>
            <person name="Tian X."/>
            <person name="Zhang Z."/>
            <person name="Yang T."/>
            <person name="Chen M."/>
            <person name="Li J."/>
            <person name="Chen F."/>
            <person name="Yang J."/>
            <person name="Li W."/>
            <person name="Zhang B."/>
            <person name="Zhang Z."/>
            <person name="Wu J."/>
            <person name="Zhang C."/>
            <person name="Long L."/>
            <person name="Xiao J."/>
        </authorList>
    </citation>
    <scope>NUCLEOTIDE SEQUENCE [LARGE SCALE GENOMIC DNA]</scope>
    <source>
        <strain evidence="1 2">SCSIO M10372</strain>
    </source>
</reference>
<dbReference type="PATRIC" id="fig|518642.7.peg.8715"/>
<evidence type="ECO:0000313" key="2">
    <source>
        <dbReference type="Proteomes" id="UP000175971"/>
    </source>
</evidence>
<dbReference type="AlphaFoldDB" id="A0A1E7LF42"/>